<dbReference type="GO" id="GO:0006284">
    <property type="term" value="P:base-excision repair"/>
    <property type="evidence" value="ECO:0007669"/>
    <property type="project" value="TreeGrafter"/>
</dbReference>
<dbReference type="Pfam" id="PF13913">
    <property type="entry name" value="zf-C2HC_2"/>
    <property type="match status" value="2"/>
</dbReference>
<keyword evidence="3" id="KW-1185">Reference proteome</keyword>
<dbReference type="GO" id="GO:0000012">
    <property type="term" value="P:single strand break repair"/>
    <property type="evidence" value="ECO:0007669"/>
    <property type="project" value="InterPro"/>
</dbReference>
<feature type="compositionally biased region" description="Basic and acidic residues" evidence="1">
    <location>
        <begin position="383"/>
        <end position="392"/>
    </location>
</feature>
<protein>
    <submittedName>
        <fullName evidence="4">Uncharacterized protein LOC116290334</fullName>
    </submittedName>
</protein>
<dbReference type="GeneID" id="116290334"/>
<dbReference type="OrthoDB" id="5969415at2759"/>
<name>A0A6P8HKR7_ACTTE</name>
<feature type="compositionally biased region" description="Polar residues" evidence="1">
    <location>
        <begin position="425"/>
        <end position="434"/>
    </location>
</feature>
<proteinExistence type="predicted"/>
<dbReference type="Proteomes" id="UP000515163">
    <property type="component" value="Unplaced"/>
</dbReference>
<feature type="region of interest" description="Disordered" evidence="1">
    <location>
        <begin position="358"/>
        <end position="439"/>
    </location>
</feature>
<accession>A0A6P8HKR7</accession>
<dbReference type="PANTHER" id="PTHR11370:SF4">
    <property type="entry name" value="DNA-REPAIR PROTEIN XRCC1 N-TERMINAL DOMAIN-CONTAINING PROTEIN"/>
    <property type="match status" value="1"/>
</dbReference>
<organism evidence="3 4">
    <name type="scientific">Actinia tenebrosa</name>
    <name type="common">Australian red waratah sea anemone</name>
    <dbReference type="NCBI Taxonomy" id="6105"/>
    <lineage>
        <taxon>Eukaryota</taxon>
        <taxon>Metazoa</taxon>
        <taxon>Cnidaria</taxon>
        <taxon>Anthozoa</taxon>
        <taxon>Hexacorallia</taxon>
        <taxon>Actiniaria</taxon>
        <taxon>Actiniidae</taxon>
        <taxon>Actinia</taxon>
    </lineage>
</organism>
<dbReference type="RefSeq" id="XP_031553200.1">
    <property type="nucleotide sequence ID" value="XM_031697340.1"/>
</dbReference>
<dbReference type="FunFam" id="2.60.120.260:FF:000025">
    <property type="entry name" value="DNA repair protein XRCC1 isoform X1"/>
    <property type="match status" value="1"/>
</dbReference>
<feature type="region of interest" description="Disordered" evidence="1">
    <location>
        <begin position="162"/>
        <end position="209"/>
    </location>
</feature>
<dbReference type="GO" id="GO:0003684">
    <property type="term" value="F:damaged DNA binding"/>
    <property type="evidence" value="ECO:0007669"/>
    <property type="project" value="InterPro"/>
</dbReference>
<dbReference type="InterPro" id="IPR002706">
    <property type="entry name" value="Xrcc1_N"/>
</dbReference>
<reference evidence="4" key="1">
    <citation type="submission" date="2025-08" db="UniProtKB">
        <authorList>
            <consortium name="RefSeq"/>
        </authorList>
    </citation>
    <scope>IDENTIFICATION</scope>
    <source>
        <tissue evidence="4">Tentacle</tissue>
    </source>
</reference>
<dbReference type="Gene3D" id="2.60.120.260">
    <property type="entry name" value="Galactose-binding domain-like"/>
    <property type="match status" value="1"/>
</dbReference>
<evidence type="ECO:0000256" key="1">
    <source>
        <dbReference type="SAM" id="MobiDB-lite"/>
    </source>
</evidence>
<evidence type="ECO:0000313" key="4">
    <source>
        <dbReference type="RefSeq" id="XP_031553200.1"/>
    </source>
</evidence>
<feature type="domain" description="DNA-repair protein Xrcc1 N-terminal" evidence="2">
    <location>
        <begin position="1"/>
        <end position="153"/>
    </location>
</feature>
<feature type="region of interest" description="Disordered" evidence="1">
    <location>
        <begin position="222"/>
        <end position="261"/>
    </location>
</feature>
<gene>
    <name evidence="4" type="primary">LOC116290334</name>
</gene>
<dbReference type="Pfam" id="PF01834">
    <property type="entry name" value="XRCC1_N"/>
    <property type="match status" value="1"/>
</dbReference>
<dbReference type="KEGG" id="aten:116290334"/>
<sequence length="525" mass="59575">MAPVLIKVVVRCSSQDLVNGKVENLLRSQVDPSAGRWTCSKHDTNQRLEAEFQLEKSSFINHVDIGNYGSAFVEVFVGNSMWPPGKEFISLLPSAMLMLPADCKQWRQTTSVRMFHEESFNKRALKEKWDCVRVICRQPYRKDKQFGLSFIRFGTKDEEVTSSKSPIKEESYSALNGSPFSTPKGKTFLSPRLKKSSIRGNSPDSPGELTWASKVLQAALDTKSKRPGIRPGSRSKDDSILDDDDDDDDNDDFKNHSNRKTLYKRPSSEDIEIFEWKKGRVLEPPDQNENSWIINEDIEDEARCFLDGIDFTKIDLNKVTYSDLRNKMEEQRGRKLSKYEKKTFLKIARDAVARVMEDEGNSNESETSHGSKKNNRCTQQVQEEERSQDHTVNRRSQPKKMTSSYNIDDDIFTDTKLSPRKEECSTTVSPTLKNNENRAPSETEQFTECPICGELFSSFVVEGHAASCMNFAQNSASDDGTDNSNSLVECPICSRQFSSENIMDHANYCAETTGRNEDPEAIIAL</sequence>
<dbReference type="InParanoid" id="A0A6P8HKR7"/>
<dbReference type="PANTHER" id="PTHR11370">
    <property type="entry name" value="DNA-REPAIR PROTEIN XRCC1"/>
    <property type="match status" value="1"/>
</dbReference>
<dbReference type="InterPro" id="IPR008979">
    <property type="entry name" value="Galactose-bd-like_sf"/>
</dbReference>
<feature type="compositionally biased region" description="Acidic residues" evidence="1">
    <location>
        <begin position="240"/>
        <end position="251"/>
    </location>
</feature>
<evidence type="ECO:0000259" key="2">
    <source>
        <dbReference type="Pfam" id="PF01834"/>
    </source>
</evidence>
<dbReference type="GO" id="GO:0005634">
    <property type="term" value="C:nucleus"/>
    <property type="evidence" value="ECO:0007669"/>
    <property type="project" value="InterPro"/>
</dbReference>
<dbReference type="AlphaFoldDB" id="A0A6P8HKR7"/>
<dbReference type="SUPFAM" id="SSF49785">
    <property type="entry name" value="Galactose-binding domain-like"/>
    <property type="match status" value="1"/>
</dbReference>
<feature type="compositionally biased region" description="Basic and acidic residues" evidence="1">
    <location>
        <begin position="162"/>
        <end position="171"/>
    </location>
</feature>
<evidence type="ECO:0000313" key="3">
    <source>
        <dbReference type="Proteomes" id="UP000515163"/>
    </source>
</evidence>